<protein>
    <submittedName>
        <fullName evidence="2">Hypothetical_protein</fullName>
    </submittedName>
</protein>
<dbReference type="EMBL" id="CAXDID020000253">
    <property type="protein sequence ID" value="CAL6064942.1"/>
    <property type="molecule type" value="Genomic_DNA"/>
</dbReference>
<evidence type="ECO:0000313" key="1">
    <source>
        <dbReference type="EMBL" id="CAI9945951.1"/>
    </source>
</evidence>
<sequence>MIPKIFVFLKGDKTLIIDSSKKPSSERINQLFNLSLDVNQLIFEDYPKNKSFETDLPEKLNNVIQFWDYIQKMQPMSLFGKLKNVCVITLISFLDFRDKSELSEI</sequence>
<organism evidence="1">
    <name type="scientific">Hexamita inflata</name>
    <dbReference type="NCBI Taxonomy" id="28002"/>
    <lineage>
        <taxon>Eukaryota</taxon>
        <taxon>Metamonada</taxon>
        <taxon>Diplomonadida</taxon>
        <taxon>Hexamitidae</taxon>
        <taxon>Hexamitinae</taxon>
        <taxon>Hexamita</taxon>
    </lineage>
</organism>
<dbReference type="AlphaFoldDB" id="A0AA86PW62"/>
<accession>A0AA86PW62</accession>
<reference evidence="1" key="1">
    <citation type="submission" date="2023-06" db="EMBL/GenBank/DDBJ databases">
        <authorList>
            <person name="Kurt Z."/>
        </authorList>
    </citation>
    <scope>NUCLEOTIDE SEQUENCE</scope>
</reference>
<gene>
    <name evidence="1" type="ORF">HINF_LOCUS33596</name>
    <name evidence="2" type="ORF">HINF_LOCUS51599</name>
</gene>
<evidence type="ECO:0000313" key="3">
    <source>
        <dbReference type="Proteomes" id="UP001642409"/>
    </source>
</evidence>
<dbReference type="Proteomes" id="UP001642409">
    <property type="component" value="Unassembled WGS sequence"/>
</dbReference>
<comment type="caution">
    <text evidence="1">The sequence shown here is derived from an EMBL/GenBank/DDBJ whole genome shotgun (WGS) entry which is preliminary data.</text>
</comment>
<reference evidence="2 3" key="2">
    <citation type="submission" date="2024-07" db="EMBL/GenBank/DDBJ databases">
        <authorList>
            <person name="Akdeniz Z."/>
        </authorList>
    </citation>
    <scope>NUCLEOTIDE SEQUENCE [LARGE SCALE GENOMIC DNA]</scope>
</reference>
<evidence type="ECO:0000313" key="2">
    <source>
        <dbReference type="EMBL" id="CAL6064942.1"/>
    </source>
</evidence>
<name>A0AA86PW62_9EUKA</name>
<dbReference type="EMBL" id="CATOUU010000755">
    <property type="protein sequence ID" value="CAI9945951.1"/>
    <property type="molecule type" value="Genomic_DNA"/>
</dbReference>
<keyword evidence="3" id="KW-1185">Reference proteome</keyword>
<proteinExistence type="predicted"/>